<organism evidence="1 2">
    <name type="scientific">Acinetobacter proteolyticus</name>
    <dbReference type="NCBI Taxonomy" id="1776741"/>
    <lineage>
        <taxon>Bacteria</taxon>
        <taxon>Pseudomonadati</taxon>
        <taxon>Pseudomonadota</taxon>
        <taxon>Gammaproteobacteria</taxon>
        <taxon>Moraxellales</taxon>
        <taxon>Moraxellaceae</taxon>
        <taxon>Acinetobacter</taxon>
    </lineage>
</organism>
<sequence>MSTKPRHPDVWCCSTSNQGKSNKGNIVVNILKKLMLSAVITLPLTLSGCGTSGFNPDRMEVNLNTEYSEGGLYNRTYVILTLRSLDSEPITLNKVDVNNGRCSYTGRYNDPIKLPAYFQIGQSLQLYLRCSYDAVVKVDIETDQGTASYSFK</sequence>
<gene>
    <name evidence="1" type="ORF">ACI8B_260032</name>
</gene>
<evidence type="ECO:0000313" key="2">
    <source>
        <dbReference type="Proteomes" id="UP000430404"/>
    </source>
</evidence>
<dbReference type="EMBL" id="CABWKZ010000019">
    <property type="protein sequence ID" value="VXA56040.1"/>
    <property type="molecule type" value="Genomic_DNA"/>
</dbReference>
<protein>
    <recommendedName>
        <fullName evidence="3">Lipoprotein</fullName>
    </recommendedName>
</protein>
<name>A0A653K7N5_9GAMM</name>
<evidence type="ECO:0008006" key="3">
    <source>
        <dbReference type="Google" id="ProtNLM"/>
    </source>
</evidence>
<dbReference type="AlphaFoldDB" id="A0A653K7N5"/>
<accession>A0A653K7N5</accession>
<reference evidence="1 2" key="1">
    <citation type="submission" date="2019-10" db="EMBL/GenBank/DDBJ databases">
        <authorList>
            <person name="Karimi E."/>
        </authorList>
    </citation>
    <scope>NUCLEOTIDE SEQUENCE [LARGE SCALE GENOMIC DNA]</scope>
    <source>
        <strain evidence="1">Acinetobacter sp. 8BE</strain>
    </source>
</reference>
<dbReference type="Proteomes" id="UP000430404">
    <property type="component" value="Unassembled WGS sequence"/>
</dbReference>
<evidence type="ECO:0000313" key="1">
    <source>
        <dbReference type="EMBL" id="VXA56040.1"/>
    </source>
</evidence>
<proteinExistence type="predicted"/>